<evidence type="ECO:0008006" key="5">
    <source>
        <dbReference type="Google" id="ProtNLM"/>
    </source>
</evidence>
<dbReference type="Proteomes" id="UP000886520">
    <property type="component" value="Chromosome 24"/>
</dbReference>
<dbReference type="AlphaFoldDB" id="A0A9D4U477"/>
<dbReference type="FunFam" id="1.25.40.10:FF:000343">
    <property type="entry name" value="Pentatricopeptide repeat-containing protein At3g58590"/>
    <property type="match status" value="1"/>
</dbReference>
<evidence type="ECO:0000313" key="4">
    <source>
        <dbReference type="Proteomes" id="UP000886520"/>
    </source>
</evidence>
<dbReference type="Gene3D" id="1.25.40.10">
    <property type="entry name" value="Tetratricopeptide repeat domain"/>
    <property type="match status" value="7"/>
</dbReference>
<comment type="caution">
    <text evidence="3">The sequence shown here is derived from an EMBL/GenBank/DDBJ whole genome shotgun (WGS) entry which is preliminary data.</text>
</comment>
<feature type="repeat" description="PPR" evidence="2">
    <location>
        <begin position="378"/>
        <end position="412"/>
    </location>
</feature>
<sequence length="880" mass="96988">MLQAASVLRNPFLPGSPLQERKTKAWVCVCLHPAEHGKGTTRPYRQADKTSVEARCLSDDVPSAILQQQVILRFCNVGLLEEALNVMSSVKTALPDHLYISILKLCNKSKKLVCAKYVYDHVKENCSECSCLLLEHLVVTMAICGDIEDASKLFNTLTFKTVICWTAIITSWIDCGQPQKALEMYDCMENVAVEPNHYTFVSLFKACGGIPDVKKGKKLHADVVKRGLSTDTFVANSLVSMYGKFGAIKEAENVFQSLSYHDLVSWNAMLSSYIEFHHAEQALMLYRQMQKEGVAPNHRTFAIVLQACSTLKEKHESLLDTGLSEQAIEELGHALHADAKKAILDSNAIVGTSLVSMYSKCGKVQETENTFRSMSWHDAVSWTAMQSAYVRHGHELKALHLFVQMQQEGISPNQQSYLVALQACVSLVEKSGHGICEECSEVVFLTIGKMLYECAVRKGHASYLVAIKNAFINLLGKCGAITEAEAFFCALFNRDIVSWNTMLSAYVEQGKGKKALQLFKLLTEENVEPDELTLATALKACGALTEDEQCTFPKGQSAELVCMEIGVAIHGLALQEKFGSCSLLGNTLVRMYGKFGMIAKAEEVFWGLTQRDVVSWNSILSAYVEQGQGEKVLLLYKQMQREGACLNEITVMCVLKACSELSSLEMCRSVHFAIISSGWDLDLSLAASLIHAYGSCGNMVDAQLVLRWLPEPVTVSWNACLDGYVGVGNSIACANLFSEMQECDLQPDEVTFASLLSACSHGGLIQSGFQYFESMMVEYGITPDLMHFSNLVNLFGRTGNLKRVMNILESMPMPPDLTLWSNLLLACGIHGNVELGQEAFKHAVHLQSKDSSAFVFMSNLCAEVGLPQQPGTGKEQIGFL</sequence>
<evidence type="ECO:0000256" key="2">
    <source>
        <dbReference type="PROSITE-ProRule" id="PRU00708"/>
    </source>
</evidence>
<evidence type="ECO:0000313" key="3">
    <source>
        <dbReference type="EMBL" id="KAI5060693.1"/>
    </source>
</evidence>
<feature type="repeat" description="PPR" evidence="2">
    <location>
        <begin position="262"/>
        <end position="296"/>
    </location>
</feature>
<name>A0A9D4U477_ADICA</name>
<dbReference type="InterPro" id="IPR002885">
    <property type="entry name" value="PPR_rpt"/>
</dbReference>
<dbReference type="PANTHER" id="PTHR47926:SF533">
    <property type="entry name" value="DYW DOMAIN-CONTAINING PROTEIN"/>
    <property type="match status" value="1"/>
</dbReference>
<dbReference type="Pfam" id="PF01535">
    <property type="entry name" value="PPR"/>
    <property type="match status" value="3"/>
</dbReference>
<feature type="repeat" description="PPR" evidence="2">
    <location>
        <begin position="748"/>
        <end position="783"/>
    </location>
</feature>
<dbReference type="OrthoDB" id="10321862at2759"/>
<proteinExistence type="predicted"/>
<dbReference type="PANTHER" id="PTHR47926">
    <property type="entry name" value="PENTATRICOPEPTIDE REPEAT-CONTAINING PROTEIN"/>
    <property type="match status" value="1"/>
</dbReference>
<evidence type="ECO:0000256" key="1">
    <source>
        <dbReference type="ARBA" id="ARBA00022737"/>
    </source>
</evidence>
<dbReference type="GO" id="GO:0003723">
    <property type="term" value="F:RNA binding"/>
    <property type="evidence" value="ECO:0007669"/>
    <property type="project" value="InterPro"/>
</dbReference>
<accession>A0A9D4U477</accession>
<reference evidence="3" key="1">
    <citation type="submission" date="2021-01" db="EMBL/GenBank/DDBJ databases">
        <title>Adiantum capillus-veneris genome.</title>
        <authorList>
            <person name="Fang Y."/>
            <person name="Liao Q."/>
        </authorList>
    </citation>
    <scope>NUCLEOTIDE SEQUENCE</scope>
    <source>
        <strain evidence="3">H3</strain>
        <tissue evidence="3">Leaf</tissue>
    </source>
</reference>
<dbReference type="InterPro" id="IPR011990">
    <property type="entry name" value="TPR-like_helical_dom_sf"/>
</dbReference>
<dbReference type="GO" id="GO:0009451">
    <property type="term" value="P:RNA modification"/>
    <property type="evidence" value="ECO:0007669"/>
    <property type="project" value="InterPro"/>
</dbReference>
<dbReference type="Pfam" id="PF13041">
    <property type="entry name" value="PPR_2"/>
    <property type="match status" value="6"/>
</dbReference>
<protein>
    <recommendedName>
        <fullName evidence="5">Pentatricopeptide repeat-containing protein</fullName>
    </recommendedName>
</protein>
<dbReference type="FunFam" id="1.25.40.10:FF:000158">
    <property type="entry name" value="pentatricopeptide repeat-containing protein At2g33680"/>
    <property type="match status" value="1"/>
</dbReference>
<feature type="repeat" description="PPR" evidence="2">
    <location>
        <begin position="495"/>
        <end position="529"/>
    </location>
</feature>
<dbReference type="NCBIfam" id="TIGR00756">
    <property type="entry name" value="PPR"/>
    <property type="match status" value="6"/>
</dbReference>
<feature type="repeat" description="PPR" evidence="2">
    <location>
        <begin position="612"/>
        <end position="646"/>
    </location>
</feature>
<dbReference type="PROSITE" id="PS51375">
    <property type="entry name" value="PPR"/>
    <property type="match status" value="6"/>
</dbReference>
<dbReference type="FunFam" id="1.25.40.10:FF:000344">
    <property type="entry name" value="Pentatricopeptide repeat-containing protein"/>
    <property type="match status" value="1"/>
</dbReference>
<keyword evidence="4" id="KW-1185">Reference proteome</keyword>
<dbReference type="FunFam" id="1.25.40.10:FF:000073">
    <property type="entry name" value="Pentatricopeptide repeat-containing protein chloroplastic"/>
    <property type="match status" value="1"/>
</dbReference>
<keyword evidence="1" id="KW-0677">Repeat</keyword>
<dbReference type="GO" id="GO:0048731">
    <property type="term" value="P:system development"/>
    <property type="evidence" value="ECO:0007669"/>
    <property type="project" value="UniProtKB-ARBA"/>
</dbReference>
<dbReference type="EMBL" id="JABFUD020000024">
    <property type="protein sequence ID" value="KAI5060693.1"/>
    <property type="molecule type" value="Genomic_DNA"/>
</dbReference>
<organism evidence="3 4">
    <name type="scientific">Adiantum capillus-veneris</name>
    <name type="common">Maidenhair fern</name>
    <dbReference type="NCBI Taxonomy" id="13818"/>
    <lineage>
        <taxon>Eukaryota</taxon>
        <taxon>Viridiplantae</taxon>
        <taxon>Streptophyta</taxon>
        <taxon>Embryophyta</taxon>
        <taxon>Tracheophyta</taxon>
        <taxon>Polypodiopsida</taxon>
        <taxon>Polypodiidae</taxon>
        <taxon>Polypodiales</taxon>
        <taxon>Pteridineae</taxon>
        <taxon>Pteridaceae</taxon>
        <taxon>Vittarioideae</taxon>
        <taxon>Adiantum</taxon>
    </lineage>
</organism>
<feature type="repeat" description="PPR" evidence="2">
    <location>
        <begin position="161"/>
        <end position="195"/>
    </location>
</feature>
<gene>
    <name evidence="3" type="ORF">GOP47_0025113</name>
</gene>
<dbReference type="InterPro" id="IPR046960">
    <property type="entry name" value="PPR_At4g14850-like_plant"/>
</dbReference>